<feature type="transmembrane region" description="Helical" evidence="8">
    <location>
        <begin position="74"/>
        <end position="92"/>
    </location>
</feature>
<keyword evidence="8" id="KW-0812">Transmembrane</keyword>
<evidence type="ECO:0000256" key="8">
    <source>
        <dbReference type="SAM" id="Phobius"/>
    </source>
</evidence>
<protein>
    <recommendedName>
        <fullName evidence="6">Protein Ycf2</fullName>
    </recommendedName>
</protein>
<dbReference type="InterPro" id="IPR056777">
    <property type="entry name" value="Ycf2_N"/>
</dbReference>
<gene>
    <name evidence="6 10" type="primary">ycf2</name>
</gene>
<dbReference type="Pfam" id="PF05695">
    <property type="entry name" value="Ycf2"/>
    <property type="match status" value="4"/>
</dbReference>
<dbReference type="PANTHER" id="PTHR33078:SF100">
    <property type="entry name" value="PROTEIN YCF2"/>
    <property type="match status" value="1"/>
</dbReference>
<feature type="compositionally biased region" description="Acidic residues" evidence="7">
    <location>
        <begin position="1994"/>
        <end position="2009"/>
    </location>
</feature>
<dbReference type="SMART" id="SM00382">
    <property type="entry name" value="AAA"/>
    <property type="match status" value="1"/>
</dbReference>
<evidence type="ECO:0000256" key="4">
    <source>
        <dbReference type="ARBA" id="ARBA00022741"/>
    </source>
</evidence>
<feature type="compositionally biased region" description="Acidic residues" evidence="7">
    <location>
        <begin position="1966"/>
        <end position="1986"/>
    </location>
</feature>
<dbReference type="GO" id="GO:0009570">
    <property type="term" value="C:chloroplast stroma"/>
    <property type="evidence" value="ECO:0007669"/>
    <property type="project" value="UniProtKB-SubCell"/>
</dbReference>
<evidence type="ECO:0000256" key="5">
    <source>
        <dbReference type="ARBA" id="ARBA00022840"/>
    </source>
</evidence>
<accession>A0A1B0PS48</accession>
<comment type="subcellular location">
    <subcellularLocation>
        <location evidence="6">Plastid</location>
        <location evidence="6">Chloroplast stroma</location>
    </subcellularLocation>
</comment>
<evidence type="ECO:0000256" key="3">
    <source>
        <dbReference type="ARBA" id="ARBA00022640"/>
    </source>
</evidence>
<name>A0A1B0PS48_9ROSI</name>
<keyword evidence="8" id="KW-0472">Membrane</keyword>
<feature type="domain" description="AAA+ ATPase" evidence="9">
    <location>
        <begin position="1433"/>
        <end position="1683"/>
    </location>
</feature>
<dbReference type="RefSeq" id="YP_009299283.1">
    <property type="nucleotide sequence ID" value="NC_031198.1"/>
</dbReference>
<sequence>MGEQGFKFFIVELKEVLREIKNSHELLDSWTKFNSVRSFMNILFDQERFLQLLDPRIWSILFSRNSRGSRKTRYFTIRGVVLFVVMVLIYRMSGRNMIARKNLYLTGILPIPLNPIGHRNDTLEESFGFSNINRLILPLLYLPNGKKIPGSSFLDPKESTWALPITKKLIMPESSWGSRWWRSWIGKKRDSSCKIGLETVCGIRISFKEKNSKYLECLEHSEYPKLINQRDIQQLKEESILWHPSSCLEGTEEEIQEFLGNSTRSLRSFFSDRWSELYLSSNPTERFTRDQKLLKKEQDLSFVPYRRSEIKEIVDLFKILTYLQKTVSIYPISINAECERVPKDELDVDSSKKISFLKKNPILDLLNLFHDRSRGGYTLDRYFESEERFEERVDRFTLSITEPGLVYHKGFFFSIDSYGLDQKKSLSEVFDSRDESKKKSLLVLPPLFYDFYEENESLFGRIRKKRVRISCRNDLEDTKQKKVVFAINNIMGTVNQYRLIRNLIHIQENTQGYIRKVLDRFFLMNRSARNVESGIPRAQIGNDTLSHRTLMKYTVNGSLSSLKKGKKKSFDPLLFIERSMNWDPAAYRYKRSKGGNNFQEHLEHFVSEQKNLFQVHKIRFQAVFDRFHQSQYSIDWSVFIDKKNLPKAPLFVLFVLVRSFLYKSLFALLSKLPLPLGLSKLLPLVFVVFVNWGNIPIHLLSKLPLPLVLSKLLPLVFVSCGNIPIHRSEIRIYELKGPTDQLWNRLLESTGLQIVQLKKLKPFLLDDHETSQKSKIVGTIDNMDMDSYLSILFDDQENWLNPVKAFNRSSLISAFYKANRLRFLNNPHRFSFYCNKIFPFVVEKYRFNNYDFLYAQFLNSFFMGKKKFSLFGGKKKTPFGERVTLLPIESEISKILIPDDFQQSGDERYNLCKSFHLSTRPGPLVDRALYSIADISETPLKEGQMVNLERTYCQPLSDIHLSDSERKNLHQDPNFNSKIGLIHTPYSEKDLPCEKRKKRNLGLNLNKCVEKGQMFRTLLSKMYRTLLSKWNLLQTYMPWFFTSTGSKYLTLLFLDLFSDLLPILSLGIRQNCVSLFDHIMGDIRDDIRQGIIRPCQSVKEKWVLPQRNRVREISRMCLRNLTLSAESIRRNNESPLILTHAHLRSPNVLEFLYATLFVLIVAVYLICTYLSRLSKDYVELQTELKKVKSLMIPSYTIELRKLLDRYPPSELNSFGLKNILLVVMEELKESLSVVGNMIKGGGRDYGVESIFSNWNLNLFDINDLISLIPNPINQITFSINTRLLSHTSKEIYSLIRKRERVYGAWIDDKIESFLSTSVAIDDCDRSNLLQFSTLTLTTEKRVDQILLSLTHSSKNVSGFQMIEQPGEMYLRHLVDLQKKYLLGYEFNTSSLAERRIFLAHYQTMTYPQTSCGVNGFHFPSHEKPFSLRLDLSPPRGILVIGSIGTGRSYLIKSLATNTHFPLITLEMEARSSWPFFQHLDEIYGDQLEYVYDDTSLSVEVEEEEDTTWGIEEFSLPDTQEDGEIEDQAEMDTRRDLDGIEYTHAIEDMIGVGISVDAQLNCLPESILINEIEGHDVDELDEAETELWELAMEEWDRHLLGISLQFALVRAMTPCILWIPNVHDVYHEESATLAGLLNSLSGDCEGRSTRNTLVIASTHLPKKVDPALIASNRFNTCIKIRRLVSTQERERFFTLSYTRGFHLEKKMFDTNGFMSITTQDLTALTNEALSICITKKNDILDTNTIRFALHRQTSAVESRPISISDHGILFYQTGRALAQNLFISQGLIDPISVYIKKKSCNDDGYSYLYRWYFELGTSMKRLTILLYLLSCFAGSVAQDLWSSTGSDDKTEIFSYGLLENDSYLAQGLLELEGALVSSRTEKACSRFDNDQVTLFFWAEPSLDRMQNGFCSIFEQEGEEGAPGLEKPLVTHIVSAPRIWNPWLILFDWIDIEEAERKEEEAERKEEEAELQDEGAELQDEGAELQDEGAERKEEEAELQEFQDLEDPQDEEGGLQELQGLEKEGAYLYRKALELKAQEDELKKYSTGFFESGIMKYPTQNRFRFFTEKGFFQGSQFIWDPADSLFSLLKEQALSFVFSHPEFFADEEISKEGLLALTVQRRPFSASSHWFIKKRQERYFEFLIHRERWLRTNSSLSNGSKTQTLFESYQYLANLFLSNGRLLDQMTKTLLRKRWIFPDEMKMQIGFMYTGEGFPIT</sequence>
<feature type="binding site" evidence="6">
    <location>
        <begin position="1441"/>
        <end position="1448"/>
    </location>
    <ligand>
        <name>ATP</name>
        <dbReference type="ChEBI" id="CHEBI:30616"/>
    </ligand>
</feature>
<keyword evidence="4 6" id="KW-0547">Nucleotide-binding</keyword>
<keyword evidence="5 6" id="KW-0067">ATP-binding</keyword>
<proteinExistence type="inferred from homology"/>
<keyword evidence="3 10" id="KW-0934">Plastid</keyword>
<dbReference type="Gene3D" id="3.40.50.300">
    <property type="entry name" value="P-loop containing nucleotide triphosphate hydrolases"/>
    <property type="match status" value="1"/>
</dbReference>
<dbReference type="InterPro" id="IPR003959">
    <property type="entry name" value="ATPase_AAA_core"/>
</dbReference>
<organism evidence="10">
    <name type="scientific">Pelargonium exstipulatum</name>
    <dbReference type="NCBI Taxonomy" id="59873"/>
    <lineage>
        <taxon>Eukaryota</taxon>
        <taxon>Viridiplantae</taxon>
        <taxon>Streptophyta</taxon>
        <taxon>Embryophyta</taxon>
        <taxon>Tracheophyta</taxon>
        <taxon>Spermatophyta</taxon>
        <taxon>Magnoliopsida</taxon>
        <taxon>eudicotyledons</taxon>
        <taxon>Gunneridae</taxon>
        <taxon>Pentapetalae</taxon>
        <taxon>rosids</taxon>
        <taxon>malvids</taxon>
        <taxon>Geraniales</taxon>
        <taxon>Geraniaceae</taxon>
        <taxon>Pelargonium</taxon>
    </lineage>
</organism>
<reference evidence="10" key="1">
    <citation type="submission" date="2014-09" db="EMBL/GenBank/DDBJ databases">
        <title>Plastid Genome Evolution in Pelargonium (Geraniaceae).</title>
        <authorList>
            <person name="Weng M.-L."/>
            <person name="Jansen R.K."/>
        </authorList>
    </citation>
    <scope>NUCLEOTIDE SEQUENCE</scope>
</reference>
<comment type="similarity">
    <text evidence="2 6">Belongs to the Ycf2 family.</text>
</comment>
<evidence type="ECO:0000256" key="6">
    <source>
        <dbReference type="HAMAP-Rule" id="MF_01330"/>
    </source>
</evidence>
<evidence type="ECO:0000256" key="1">
    <source>
        <dbReference type="ARBA" id="ARBA00002329"/>
    </source>
</evidence>
<evidence type="ECO:0000259" key="9">
    <source>
        <dbReference type="SMART" id="SM00382"/>
    </source>
</evidence>
<comment type="function">
    <text evidence="1 6">Probable ATPase of unknown function. Its presence in a non-photosynthetic plant (Epifagus virginiana) and experiments in tobacco indicate that it has an essential function which is probably not related to photosynthesis.</text>
</comment>
<dbReference type="InterPro" id="IPR003593">
    <property type="entry name" value="AAA+_ATPase"/>
</dbReference>
<dbReference type="InterPro" id="IPR027417">
    <property type="entry name" value="P-loop_NTPase"/>
</dbReference>
<dbReference type="SUPFAM" id="SSF52540">
    <property type="entry name" value="P-loop containing nucleoside triphosphate hydrolases"/>
    <property type="match status" value="1"/>
</dbReference>
<keyword evidence="8" id="KW-1133">Transmembrane helix</keyword>
<dbReference type="InterPro" id="IPR008543">
    <property type="entry name" value="Uncharacterised_Ycf2"/>
</dbReference>
<feature type="region of interest" description="Disordered" evidence="7">
    <location>
        <begin position="1957"/>
        <end position="2009"/>
    </location>
</feature>
<dbReference type="Pfam" id="PF00004">
    <property type="entry name" value="AAA"/>
    <property type="match status" value="1"/>
</dbReference>
<dbReference type="GO" id="GO:0005524">
    <property type="term" value="F:ATP binding"/>
    <property type="evidence" value="ECO:0007669"/>
    <property type="project" value="UniProtKB-KW"/>
</dbReference>
<keyword evidence="10" id="KW-0150">Chloroplast</keyword>
<dbReference type="EMBL" id="KM527892">
    <property type="protein sequence ID" value="AJB99197.1"/>
    <property type="molecule type" value="Genomic_DNA"/>
</dbReference>
<dbReference type="PANTHER" id="PTHR33078">
    <property type="entry name" value="PROTEIN YCF2-RELATED"/>
    <property type="match status" value="1"/>
</dbReference>
<dbReference type="GO" id="GO:0016887">
    <property type="term" value="F:ATP hydrolysis activity"/>
    <property type="evidence" value="ECO:0007669"/>
    <property type="project" value="InterPro"/>
</dbReference>
<geneLocation type="chloroplast" evidence="10"/>
<evidence type="ECO:0000256" key="2">
    <source>
        <dbReference type="ARBA" id="ARBA00009361"/>
    </source>
</evidence>
<evidence type="ECO:0000256" key="7">
    <source>
        <dbReference type="SAM" id="MobiDB-lite"/>
    </source>
</evidence>
<evidence type="ECO:0000313" key="10">
    <source>
        <dbReference type="EMBL" id="AJB99197.1"/>
    </source>
</evidence>
<dbReference type="GeneID" id="29076384"/>
<dbReference type="HAMAP" id="MF_01330">
    <property type="entry name" value="Ycf2"/>
    <property type="match status" value="1"/>
</dbReference>